<protein>
    <submittedName>
        <fullName evidence="2">Uncharacterized protein</fullName>
    </submittedName>
</protein>
<feature type="region of interest" description="Disordered" evidence="1">
    <location>
        <begin position="1"/>
        <end position="47"/>
    </location>
</feature>
<name>A0A2T2NQK7_CORCC</name>
<sequence>MPTDGNIQEVSKGSADTDSPSLETASSGEKPAPEDIRTHLGAEDATINSTITKHDAVTKATILKPSPSQPDGNYDIDALLIRRFDTPVYGPDGSVEIVTTELPRLRYGILEKEKRFRRYFAECIQKPGGMDPFEAEALANQRVREERASTDVIIAPEDVIFKSLEELKLRSQGPQQQTAYPGYFTATRTRKNLGQHVLTSEAIAPRVIPVTTLYEKASALLCTSARRDQDPAG</sequence>
<dbReference type="AlphaFoldDB" id="A0A2T2NQK7"/>
<keyword evidence="3" id="KW-1185">Reference proteome</keyword>
<evidence type="ECO:0000313" key="3">
    <source>
        <dbReference type="Proteomes" id="UP000240883"/>
    </source>
</evidence>
<evidence type="ECO:0000313" key="2">
    <source>
        <dbReference type="EMBL" id="PSN67711.1"/>
    </source>
</evidence>
<dbReference type="EMBL" id="KZ678134">
    <property type="protein sequence ID" value="PSN67711.1"/>
    <property type="molecule type" value="Genomic_DNA"/>
</dbReference>
<proteinExistence type="predicted"/>
<feature type="compositionally biased region" description="Polar residues" evidence="1">
    <location>
        <begin position="1"/>
        <end position="27"/>
    </location>
</feature>
<dbReference type="Proteomes" id="UP000240883">
    <property type="component" value="Unassembled WGS sequence"/>
</dbReference>
<accession>A0A2T2NQK7</accession>
<evidence type="ECO:0000256" key="1">
    <source>
        <dbReference type="SAM" id="MobiDB-lite"/>
    </source>
</evidence>
<gene>
    <name evidence="2" type="ORF">BS50DRAFT_633404</name>
</gene>
<organism evidence="2 3">
    <name type="scientific">Corynespora cassiicola Philippines</name>
    <dbReference type="NCBI Taxonomy" id="1448308"/>
    <lineage>
        <taxon>Eukaryota</taxon>
        <taxon>Fungi</taxon>
        <taxon>Dikarya</taxon>
        <taxon>Ascomycota</taxon>
        <taxon>Pezizomycotina</taxon>
        <taxon>Dothideomycetes</taxon>
        <taxon>Pleosporomycetidae</taxon>
        <taxon>Pleosporales</taxon>
        <taxon>Corynesporascaceae</taxon>
        <taxon>Corynespora</taxon>
    </lineage>
</organism>
<reference evidence="2 3" key="1">
    <citation type="journal article" date="2018" name="Front. Microbiol.">
        <title>Genome-Wide Analysis of Corynespora cassiicola Leaf Fall Disease Putative Effectors.</title>
        <authorList>
            <person name="Lopez D."/>
            <person name="Ribeiro S."/>
            <person name="Label P."/>
            <person name="Fumanal B."/>
            <person name="Venisse J.S."/>
            <person name="Kohler A."/>
            <person name="de Oliveira R.R."/>
            <person name="Labutti K."/>
            <person name="Lipzen A."/>
            <person name="Lail K."/>
            <person name="Bauer D."/>
            <person name="Ohm R.A."/>
            <person name="Barry K.W."/>
            <person name="Spatafora J."/>
            <person name="Grigoriev I.V."/>
            <person name="Martin F.M."/>
            <person name="Pujade-Renaud V."/>
        </authorList>
    </citation>
    <scope>NUCLEOTIDE SEQUENCE [LARGE SCALE GENOMIC DNA]</scope>
    <source>
        <strain evidence="2 3">Philippines</strain>
    </source>
</reference>
<feature type="compositionally biased region" description="Basic and acidic residues" evidence="1">
    <location>
        <begin position="31"/>
        <end position="42"/>
    </location>
</feature>